<gene>
    <name evidence="1" type="ORF">D1632_08305</name>
</gene>
<comment type="caution">
    <text evidence="1">The sequence shown here is derived from an EMBL/GenBank/DDBJ whole genome shotgun (WGS) entry which is preliminary data.</text>
</comment>
<evidence type="ECO:0000313" key="1">
    <source>
        <dbReference type="EMBL" id="RMZ59622.1"/>
    </source>
</evidence>
<name>A0A3M7LDP6_9FLAO</name>
<dbReference type="Proteomes" id="UP000267524">
    <property type="component" value="Unassembled WGS sequence"/>
</dbReference>
<evidence type="ECO:0000313" key="2">
    <source>
        <dbReference type="Proteomes" id="UP000267524"/>
    </source>
</evidence>
<proteinExistence type="predicted"/>
<protein>
    <submittedName>
        <fullName evidence="1">Uncharacterized protein</fullName>
    </submittedName>
</protein>
<reference evidence="1 2" key="1">
    <citation type="submission" date="2018-08" db="EMBL/GenBank/DDBJ databases">
        <title>Chryseobacterium nematophagum: a novel matrix digesting pathogen of nematodes.</title>
        <authorList>
            <person name="Page A."/>
            <person name="Roberts M."/>
            <person name="Felix M.-A."/>
            <person name="Weir W."/>
        </authorList>
    </citation>
    <scope>NUCLEOTIDE SEQUENCE [LARGE SCALE GENOMIC DNA]</scope>
    <source>
        <strain evidence="1 2">JUb275</strain>
    </source>
</reference>
<dbReference type="RefSeq" id="WP_122546745.1">
    <property type="nucleotide sequence ID" value="NZ_QWIV01000013.1"/>
</dbReference>
<keyword evidence="2" id="KW-1185">Reference proteome</keyword>
<dbReference type="AlphaFoldDB" id="A0A3M7LDP6"/>
<dbReference type="EMBL" id="QWIV01000013">
    <property type="protein sequence ID" value="RMZ59622.1"/>
    <property type="molecule type" value="Genomic_DNA"/>
</dbReference>
<organism evidence="1 2">
    <name type="scientific">Chryseobacterium nematophagum</name>
    <dbReference type="NCBI Taxonomy" id="2305228"/>
    <lineage>
        <taxon>Bacteria</taxon>
        <taxon>Pseudomonadati</taxon>
        <taxon>Bacteroidota</taxon>
        <taxon>Flavobacteriia</taxon>
        <taxon>Flavobacteriales</taxon>
        <taxon>Weeksellaceae</taxon>
        <taxon>Chryseobacterium group</taxon>
        <taxon>Chryseobacterium</taxon>
    </lineage>
</organism>
<accession>A0A3M7LDP6</accession>
<sequence>MYEYFLRLQNNPYARRIYENYYTSGRRGSPVMQWIRQTWAARGFNIFNRYHYYEYTTDVGLISEGASVEGFYNYMAYGPIYRTVPYSILGGNNGYFGDRINDGRATAGGLGPVQTLNFDSTSVIQNVAMPGHFLNPGTVTITVFRDGDRVRTRFVGQGNGNFAWLNEVFGSLTFQAVMRNNIRGYRDR</sequence>